<gene>
    <name evidence="7" type="ORF">Z955_06505</name>
</gene>
<evidence type="ECO:0000313" key="7">
    <source>
        <dbReference type="EMBL" id="KGM99664.1"/>
    </source>
</evidence>
<dbReference type="Gene3D" id="3.20.20.70">
    <property type="entry name" value="Aldolase class I"/>
    <property type="match status" value="1"/>
</dbReference>
<sequence>MITSILRVLLIRSFKSLVFENNVKEQSELEMNEFGIYIHIPFCTTLCPFCPYNKEKYNEELASKYKEALISEIEMAGKSHGRKNITSVYFGGGTPALMLEDLEDITSILKKNFNLNNNMGIELHPRDIDKYCLTKLKNIGFDMISIGIQSFNKKCLESLGREYVYGEDKVKLVSEAGFKVIDVDLIFGINGQSREELRKDFLAAFKSGATQVSTYPFIDFSYANNKNKPLGRKDKRELLDCINTISNDIYCERTSVWTFGKKNVSKYSSITRDLYIGFGPSAATLTKDVFKVNTFSVKEYIKSVKDNKKATAITMKFSKRTRALYWLFWNAYTLKLSNKEFYKLFNINLEEFFGVEFKIAEFLQLVKKVSDGYMLTKRGAYIYHLMEQRYTHEYIDKTWRITKENPWPKEIVLK</sequence>
<accession>A0A0A0IDY8</accession>
<dbReference type="GO" id="GO:0006779">
    <property type="term" value="P:porphyrin-containing compound biosynthetic process"/>
    <property type="evidence" value="ECO:0007669"/>
    <property type="project" value="TreeGrafter"/>
</dbReference>
<evidence type="ECO:0000313" key="8">
    <source>
        <dbReference type="Proteomes" id="UP000030014"/>
    </source>
</evidence>
<dbReference type="InterPro" id="IPR006638">
    <property type="entry name" value="Elp3/MiaA/NifB-like_rSAM"/>
</dbReference>
<dbReference type="Proteomes" id="UP000030014">
    <property type="component" value="Unassembled WGS sequence"/>
</dbReference>
<dbReference type="PROSITE" id="PS51918">
    <property type="entry name" value="RADICAL_SAM"/>
    <property type="match status" value="1"/>
</dbReference>
<reference evidence="7 8" key="1">
    <citation type="submission" date="2014-01" db="EMBL/GenBank/DDBJ databases">
        <title>Plasmidome dynamics in the species complex Clostridium novyi sensu lato converts strains of independent lineages into distinctly different pathogens.</title>
        <authorList>
            <person name="Skarin H."/>
            <person name="Segerman B."/>
        </authorList>
    </citation>
    <scope>NUCLEOTIDE SEQUENCE [LARGE SCALE GENOMIC DNA]</scope>
    <source>
        <strain evidence="7 8">DC5</strain>
    </source>
</reference>
<dbReference type="InterPro" id="IPR058240">
    <property type="entry name" value="rSAM_sf"/>
</dbReference>
<feature type="domain" description="Radical SAM core" evidence="6">
    <location>
        <begin position="28"/>
        <end position="252"/>
    </location>
</feature>
<keyword evidence="3" id="KW-0479">Metal-binding</keyword>
<dbReference type="SFLD" id="SFLDS00029">
    <property type="entry name" value="Radical_SAM"/>
    <property type="match status" value="1"/>
</dbReference>
<dbReference type="PANTHER" id="PTHR13932">
    <property type="entry name" value="COPROPORPHYRINIGEN III OXIDASE"/>
    <property type="match status" value="1"/>
</dbReference>
<evidence type="ECO:0000256" key="4">
    <source>
        <dbReference type="ARBA" id="ARBA00023004"/>
    </source>
</evidence>
<dbReference type="GO" id="GO:0046872">
    <property type="term" value="F:metal ion binding"/>
    <property type="evidence" value="ECO:0007669"/>
    <property type="project" value="UniProtKB-KW"/>
</dbReference>
<dbReference type="SFLD" id="SFLDG01065">
    <property type="entry name" value="anaerobic_coproporphyrinogen-I"/>
    <property type="match status" value="1"/>
</dbReference>
<dbReference type="InterPro" id="IPR013785">
    <property type="entry name" value="Aldolase_TIM"/>
</dbReference>
<protein>
    <recommendedName>
        <fullName evidence="1">Heme chaperone HemW</fullName>
    </recommendedName>
</protein>
<dbReference type="InterPro" id="IPR007197">
    <property type="entry name" value="rSAM"/>
</dbReference>
<proteinExistence type="predicted"/>
<dbReference type="GO" id="GO:0051539">
    <property type="term" value="F:4 iron, 4 sulfur cluster binding"/>
    <property type="evidence" value="ECO:0007669"/>
    <property type="project" value="TreeGrafter"/>
</dbReference>
<name>A0A0A0IDY8_CLOBO</name>
<dbReference type="EMBL" id="JDRY01000032">
    <property type="protein sequence ID" value="KGM99664.1"/>
    <property type="molecule type" value="Genomic_DNA"/>
</dbReference>
<evidence type="ECO:0000256" key="5">
    <source>
        <dbReference type="ARBA" id="ARBA00023014"/>
    </source>
</evidence>
<evidence type="ECO:0000256" key="1">
    <source>
        <dbReference type="ARBA" id="ARBA00017228"/>
    </source>
</evidence>
<dbReference type="RefSeq" id="WP_039259417.1">
    <property type="nucleotide sequence ID" value="NZ_JDRY01000032.1"/>
</dbReference>
<dbReference type="SMART" id="SM00729">
    <property type="entry name" value="Elp3"/>
    <property type="match status" value="1"/>
</dbReference>
<dbReference type="AlphaFoldDB" id="A0A0A0IDY8"/>
<dbReference type="GO" id="GO:0003824">
    <property type="term" value="F:catalytic activity"/>
    <property type="evidence" value="ECO:0007669"/>
    <property type="project" value="InterPro"/>
</dbReference>
<evidence type="ECO:0000259" key="6">
    <source>
        <dbReference type="PROSITE" id="PS51918"/>
    </source>
</evidence>
<keyword evidence="4" id="KW-0408">Iron</keyword>
<keyword evidence="2" id="KW-0949">S-adenosyl-L-methionine</keyword>
<dbReference type="PANTHER" id="PTHR13932:SF5">
    <property type="entry name" value="RADICAL S-ADENOSYL METHIONINE DOMAIN-CONTAINING PROTEIN 1, MITOCHONDRIAL"/>
    <property type="match status" value="1"/>
</dbReference>
<comment type="caution">
    <text evidence="7">The sequence shown here is derived from an EMBL/GenBank/DDBJ whole genome shotgun (WGS) entry which is preliminary data.</text>
</comment>
<evidence type="ECO:0000256" key="3">
    <source>
        <dbReference type="ARBA" id="ARBA00022723"/>
    </source>
</evidence>
<dbReference type="InterPro" id="IPR034505">
    <property type="entry name" value="Coproporphyrinogen-III_oxidase"/>
</dbReference>
<dbReference type="SUPFAM" id="SSF102114">
    <property type="entry name" value="Radical SAM enzymes"/>
    <property type="match status" value="1"/>
</dbReference>
<evidence type="ECO:0000256" key="2">
    <source>
        <dbReference type="ARBA" id="ARBA00022691"/>
    </source>
</evidence>
<dbReference type="Pfam" id="PF04055">
    <property type="entry name" value="Radical_SAM"/>
    <property type="match status" value="1"/>
</dbReference>
<organism evidence="7 8">
    <name type="scientific">Clostridium botulinum C/D str. DC5</name>
    <dbReference type="NCBI Taxonomy" id="1443128"/>
    <lineage>
        <taxon>Bacteria</taxon>
        <taxon>Bacillati</taxon>
        <taxon>Bacillota</taxon>
        <taxon>Clostridia</taxon>
        <taxon>Eubacteriales</taxon>
        <taxon>Clostridiaceae</taxon>
        <taxon>Clostridium</taxon>
    </lineage>
</organism>
<keyword evidence="5" id="KW-0411">Iron-sulfur</keyword>
<dbReference type="GO" id="GO:0005737">
    <property type="term" value="C:cytoplasm"/>
    <property type="evidence" value="ECO:0007669"/>
    <property type="project" value="TreeGrafter"/>
</dbReference>